<reference evidence="1 2" key="1">
    <citation type="journal article" date="2023" name="Plants (Basel)">
        <title>Bridging the Gap: Combining Genomics and Transcriptomics Approaches to Understand Stylosanthes scabra, an Orphan Legume from the Brazilian Caatinga.</title>
        <authorList>
            <person name="Ferreira-Neto J.R.C."/>
            <person name="da Silva M.D."/>
            <person name="Binneck E."/>
            <person name="de Melo N.F."/>
            <person name="da Silva R.H."/>
            <person name="de Melo A.L.T.M."/>
            <person name="Pandolfi V."/>
            <person name="Bustamante F.O."/>
            <person name="Brasileiro-Vidal A.C."/>
            <person name="Benko-Iseppon A.M."/>
        </authorList>
    </citation>
    <scope>NUCLEOTIDE SEQUENCE [LARGE SCALE GENOMIC DNA]</scope>
    <source>
        <tissue evidence="1">Leaves</tissue>
    </source>
</reference>
<name>A0ABU6SKK0_9FABA</name>
<dbReference type="EMBL" id="JASCZI010060894">
    <property type="protein sequence ID" value="MED6136649.1"/>
    <property type="molecule type" value="Genomic_DNA"/>
</dbReference>
<proteinExistence type="predicted"/>
<evidence type="ECO:0000313" key="1">
    <source>
        <dbReference type="EMBL" id="MED6136649.1"/>
    </source>
</evidence>
<accession>A0ABU6SKK0</accession>
<sequence>MRLRTIAATAGRRRLSCRFFVVTFETELRNPSIPSLSGRVPSLQPLQALAQATSSLCRIAWVDIAPYSLQSIVSLVLGFAELQEH</sequence>
<comment type="caution">
    <text evidence="1">The sequence shown here is derived from an EMBL/GenBank/DDBJ whole genome shotgun (WGS) entry which is preliminary data.</text>
</comment>
<evidence type="ECO:0000313" key="2">
    <source>
        <dbReference type="Proteomes" id="UP001341840"/>
    </source>
</evidence>
<organism evidence="1 2">
    <name type="scientific">Stylosanthes scabra</name>
    <dbReference type="NCBI Taxonomy" id="79078"/>
    <lineage>
        <taxon>Eukaryota</taxon>
        <taxon>Viridiplantae</taxon>
        <taxon>Streptophyta</taxon>
        <taxon>Embryophyta</taxon>
        <taxon>Tracheophyta</taxon>
        <taxon>Spermatophyta</taxon>
        <taxon>Magnoliopsida</taxon>
        <taxon>eudicotyledons</taxon>
        <taxon>Gunneridae</taxon>
        <taxon>Pentapetalae</taxon>
        <taxon>rosids</taxon>
        <taxon>fabids</taxon>
        <taxon>Fabales</taxon>
        <taxon>Fabaceae</taxon>
        <taxon>Papilionoideae</taxon>
        <taxon>50 kb inversion clade</taxon>
        <taxon>dalbergioids sensu lato</taxon>
        <taxon>Dalbergieae</taxon>
        <taxon>Pterocarpus clade</taxon>
        <taxon>Stylosanthes</taxon>
    </lineage>
</organism>
<keyword evidence="2" id="KW-1185">Reference proteome</keyword>
<dbReference type="Proteomes" id="UP001341840">
    <property type="component" value="Unassembled WGS sequence"/>
</dbReference>
<gene>
    <name evidence="1" type="ORF">PIB30_057874</name>
</gene>
<protein>
    <submittedName>
        <fullName evidence="1">Uncharacterized protein</fullName>
    </submittedName>
</protein>